<dbReference type="GO" id="GO:0016020">
    <property type="term" value="C:membrane"/>
    <property type="evidence" value="ECO:0007669"/>
    <property type="project" value="InterPro"/>
</dbReference>
<reference evidence="9 10" key="2">
    <citation type="submission" date="2013-02" db="EMBL/GenBank/DDBJ databases">
        <title>The Genome Sequence of Plasmodium falciparum NF135/5.C10.</title>
        <authorList>
            <consortium name="The Broad Institute Genome Sequencing Platform"/>
            <consortium name="The Broad Institute Genome Sequencing Center for Infectious Disease"/>
            <person name="Neafsey D."/>
            <person name="Cheeseman I."/>
            <person name="Volkman S."/>
            <person name="Adams J."/>
            <person name="Walker B."/>
            <person name="Young S.K."/>
            <person name="Zeng Q."/>
            <person name="Gargeya S."/>
            <person name="Fitzgerald M."/>
            <person name="Haas B."/>
            <person name="Abouelleil A."/>
            <person name="Alvarado L."/>
            <person name="Arachchi H.M."/>
            <person name="Berlin A.M."/>
            <person name="Chapman S.B."/>
            <person name="Dewar J."/>
            <person name="Goldberg J."/>
            <person name="Griggs A."/>
            <person name="Gujja S."/>
            <person name="Hansen M."/>
            <person name="Howarth C."/>
            <person name="Imamovic A."/>
            <person name="Larimer J."/>
            <person name="McCowan C."/>
            <person name="Murphy C."/>
            <person name="Neiman D."/>
            <person name="Pearson M."/>
            <person name="Priest M."/>
            <person name="Roberts A."/>
            <person name="Saif S."/>
            <person name="Shea T."/>
            <person name="Sisk P."/>
            <person name="Sykes S."/>
            <person name="Wortman J."/>
            <person name="Nusbaum C."/>
            <person name="Birren B."/>
        </authorList>
    </citation>
    <scope>NUCLEOTIDE SEQUENCE [LARGE SCALE GENOMIC DNA]</scope>
    <source>
        <strain evidence="9 10">NF135/5.C10</strain>
    </source>
</reference>
<dbReference type="InterPro" id="IPR008602">
    <property type="entry name" value="Duffy-antigen-binding"/>
</dbReference>
<evidence type="ECO:0000259" key="4">
    <source>
        <dbReference type="Pfam" id="PF05424"/>
    </source>
</evidence>
<evidence type="ECO:0008006" key="11">
    <source>
        <dbReference type="Google" id="ProtNLM"/>
    </source>
</evidence>
<dbReference type="InterPro" id="IPR054595">
    <property type="entry name" value="DBL_C"/>
</dbReference>
<evidence type="ECO:0000256" key="2">
    <source>
        <dbReference type="SAM" id="MobiDB-lite"/>
    </source>
</evidence>
<evidence type="ECO:0000259" key="8">
    <source>
        <dbReference type="Pfam" id="PF22672"/>
    </source>
</evidence>
<dbReference type="Pfam" id="PF15447">
    <property type="entry name" value="NTS"/>
    <property type="match status" value="1"/>
</dbReference>
<dbReference type="GO" id="GO:0046789">
    <property type="term" value="F:host cell surface receptor binding"/>
    <property type="evidence" value="ECO:0007669"/>
    <property type="project" value="InterPro"/>
</dbReference>
<feature type="domain" description="Cysteine-rich interdomain region 1 gamma" evidence="7">
    <location>
        <begin position="512"/>
        <end position="571"/>
    </location>
</feature>
<feature type="compositionally biased region" description="Low complexity" evidence="2">
    <location>
        <begin position="194"/>
        <end position="209"/>
    </location>
</feature>
<dbReference type="Gene3D" id="1.20.58.830">
    <property type="match status" value="4"/>
</dbReference>
<dbReference type="InterPro" id="IPR029211">
    <property type="entry name" value="PfEMP1_ATS"/>
</dbReference>
<dbReference type="InterPro" id="IPR041480">
    <property type="entry name" value="CIDR1_gamma"/>
</dbReference>
<feature type="compositionally biased region" description="Basic and acidic residues" evidence="2">
    <location>
        <begin position="262"/>
        <end position="277"/>
    </location>
</feature>
<dbReference type="FunFam" id="1.20.58.1930:FF:000001">
    <property type="entry name" value="Erythrocyte membrane protein 1, PfEMP1"/>
    <property type="match status" value="1"/>
</dbReference>
<feature type="region of interest" description="Disordered" evidence="2">
    <location>
        <begin position="731"/>
        <end position="788"/>
    </location>
</feature>
<dbReference type="InterPro" id="IPR044932">
    <property type="entry name" value="PfEMP1_ATS_sf"/>
</dbReference>
<evidence type="ECO:0000313" key="10">
    <source>
        <dbReference type="Proteomes" id="UP000019114"/>
    </source>
</evidence>
<dbReference type="SUPFAM" id="SSF140924">
    <property type="entry name" value="Duffy binding domain-like"/>
    <property type="match status" value="5"/>
</dbReference>
<dbReference type="OrthoDB" id="10521891at2759"/>
<name>W4ILI1_PLAFA</name>
<feature type="domain" description="Duffy-binding-like" evidence="8">
    <location>
        <begin position="319"/>
        <end position="469"/>
    </location>
</feature>
<proteinExistence type="predicted"/>
<feature type="compositionally biased region" description="Polar residues" evidence="2">
    <location>
        <begin position="246"/>
        <end position="257"/>
    </location>
</feature>
<reference evidence="9 10" key="1">
    <citation type="submission" date="2013-02" db="EMBL/GenBank/DDBJ databases">
        <title>The Genome Annotation of Plasmodium falciparum NF135/5.C10.</title>
        <authorList>
            <consortium name="The Broad Institute Genome Sequencing Platform"/>
            <consortium name="The Broad Institute Genome Sequencing Center for Infectious Disease"/>
            <person name="Neafsey D."/>
            <person name="Hoffman S."/>
            <person name="Volkman S."/>
            <person name="Rosenthal P."/>
            <person name="Walker B."/>
            <person name="Young S.K."/>
            <person name="Zeng Q."/>
            <person name="Gargeya S."/>
            <person name="Fitzgerald M."/>
            <person name="Haas B."/>
            <person name="Abouelleil A."/>
            <person name="Allen A.W."/>
            <person name="Alvarado L."/>
            <person name="Arachchi H.M."/>
            <person name="Berlin A.M."/>
            <person name="Chapman S.B."/>
            <person name="Gainer-Dewar J."/>
            <person name="Goldberg J."/>
            <person name="Griggs A."/>
            <person name="Gujja S."/>
            <person name="Hansen M."/>
            <person name="Howarth C."/>
            <person name="Imamovic A."/>
            <person name="Ireland A."/>
            <person name="Larimer J."/>
            <person name="McCowan C."/>
            <person name="Murphy C."/>
            <person name="Pearson M."/>
            <person name="Poon T.W."/>
            <person name="Priest M."/>
            <person name="Roberts A."/>
            <person name="Saif S."/>
            <person name="Shea T."/>
            <person name="Sisk P."/>
            <person name="Sykes S."/>
            <person name="Wortman J."/>
            <person name="Nusbaum C."/>
            <person name="Birren B."/>
        </authorList>
    </citation>
    <scope>NUCLEOTIDE SEQUENCE [LARGE SCALE GENOMIC DNA]</scope>
    <source>
        <strain evidence="9 10">NF135/5.C10</strain>
    </source>
</reference>
<keyword evidence="1" id="KW-0175">Coiled coil</keyword>
<feature type="coiled-coil region" evidence="1">
    <location>
        <begin position="1432"/>
        <end position="1485"/>
    </location>
</feature>
<evidence type="ECO:0000259" key="3">
    <source>
        <dbReference type="Pfam" id="PF03011"/>
    </source>
</evidence>
<evidence type="ECO:0000313" key="9">
    <source>
        <dbReference type="EMBL" id="ETW43889.1"/>
    </source>
</evidence>
<dbReference type="FunFam" id="1.20.1310.20:FF:000003">
    <property type="entry name" value="Erythrocyte membrane protein 1, PfEMP1"/>
    <property type="match status" value="1"/>
</dbReference>
<dbReference type="Pfam" id="PF18562">
    <property type="entry name" value="CIDR1_gamma"/>
    <property type="match status" value="1"/>
</dbReference>
<dbReference type="Gene3D" id="1.10.1900.40">
    <property type="entry name" value="Acidic terminal segments, variant surface antigen of PfEMP1"/>
    <property type="match status" value="2"/>
</dbReference>
<organism evidence="9 10">
    <name type="scientific">Plasmodium falciparum NF135/5.C10</name>
    <dbReference type="NCBI Taxonomy" id="1036726"/>
    <lineage>
        <taxon>Eukaryota</taxon>
        <taxon>Sar</taxon>
        <taxon>Alveolata</taxon>
        <taxon>Apicomplexa</taxon>
        <taxon>Aconoidasida</taxon>
        <taxon>Haemosporida</taxon>
        <taxon>Plasmodiidae</taxon>
        <taxon>Plasmodium</taxon>
        <taxon>Plasmodium (Laverania)</taxon>
    </lineage>
</organism>
<dbReference type="FunFam" id="1.10.1900.40:FF:000001">
    <property type="entry name" value="Erythrocyte membrane protein 1"/>
    <property type="match status" value="1"/>
</dbReference>
<evidence type="ECO:0000259" key="7">
    <source>
        <dbReference type="Pfam" id="PF18562"/>
    </source>
</evidence>
<feature type="domain" description="Duffy-binding-like" evidence="3">
    <location>
        <begin position="587"/>
        <end position="735"/>
    </location>
</feature>
<sequence length="2396" mass="278735">MAPGLGARSNKSAKEVFDEIGGIIQQQAKYDAEDFEKALKGILSKVELSNNGKVYTEDACLLNYTKDTNVTSGGGKENPCYGRQGVRFSDTNGAECYRTRIKGSNRISGSCAPFRRLHMCDRNLEEIKPHQITSTHNLLLDVLLAAKHEGEMITKNLKEYDNANYESKICTALARSFADIGDIVRGKDLFLNQSSTGGSPSPSSVTSPRTPVPPKTDSENPESWWDKNVESIWNGMICALTYNTDTQSGTAPQQDPTVKSALWDDTKNKPKKTDNGHDYTYGGVTLKDENSGTQGPKSNDNPTLEEFSKRPTFFRWLHEWGSDFCGKRKRMLKDVKDNCRNSEQEGKRHCSGDGHICDKTYLQHNDMFTDIYCPDCYEQCRKYRKWIDIKFEEYNNQKNKYGEEHGKIKANSSGDKNCCKDIEKHTSAADFLKELKHCKDDQTDGEQGNQEDKDNKIDFENIPQTFSRSTYCKTCPLNGVTCNGRRNNPCSENGEKWEGGFDKIPKKNGTCTDITVEMIDRRGPFIKEYLKKSGNSSDSLFKTSRLFKGIRKEQWECRYKDENMDICKLTNFNNEIDLNQYTTFKVFLEYWLENFLYGYYILKKKKKIDLCTKNEGNTCNEESKNDCVCVKKWVEKKTTEWEQIKEHFNNRKPDDDKTYTIEYKVRTFFEKVPFDSDMKKAIEPSTTLEQFKASLGCNDSDLSKKSTTGTQKDIIECILKDLQKKIDTCKTQPGETETNCDENSPLVEEEINPIDEDTDTTTTTDKQSPAFCKDIQPPEEPKEDSDRLCDDKKELKCNDLKIDMNTTYKPKIKLIGLGAHNLIARTNSNVYMSPRVRQLCLEQLTKLAVPTKNADLVTEEQFSEALQECAYNEAKSLYEYYKGEGKGMIPIKDNEKIEDKIKEHILEAMKRSYADYGNIVKGDMWWIYPDEKDVDTVIISVANKFNVNHKSSVSIDDDAKRLNLWKSLRNDIWKAMLCGYKKAGGCMKNLPNGGEFCTLPSTDKDNQFLRWFVEWGENFCIRREQELKQLKDKCKNGICKITDEGEIQECKSLCERYKEFLKNFESQYEKQRILYIELKESISEFKNKDPFTFLKEKCNPQFSCFKDINENESNKIFQHASDEIIKFCTCTSEDTSKSIPSNCIDKAAYELQKEATNKLGNASNSLKGNQNNISFKDCRRGDYVVVDNGVDGKKIDKDKLEIEFPSNSYSCEPNEINSFHIGKAWDCNNTNINIREKYLCLPPRRRFMCMKKLERISAKDVKDKKKLLQEVMEIAKEEGIRILKNYQEQNKTQFSEICDDMKYSFADLGDIIRGRDLWKKYRGERRLQQKLETIFNKIYNNLENGKQIYTYDYPYYHNLRNDWWEANRKDIWKAMTCSAPKKAYIYETTENSEKKIRSTNMYNYCGHNHNPPYDDYIPQRLRWMKEWGEYVCKILNDKINNMKNDCEQCTLNNSRCRDDDDGNKCRKCKSKCKEYTELIQNLKLQFSIQKQKYNELYTKIQNNRSGFTNDNDKNAIEFFEKVKMINKCDVGTPDKYLDKASHCNHYNFTQDKIKTTPYAFNDQPEKYKNHCVCKITNHPLDKCPFRNDNKSLCNILKEFSECKNKTFDNKLHTWGTHDLKLRTSINQGVFIPPRRTYLCLKPLIKKKYAQHEEHIFLNDFLTAAYTEAYVLGEKFKDQPTDALQAIKWSFADYGDIIKGTDMIDNMYLNDMKTQLETILKYNGTSNNTMSFKDWWEYNKDKVWHAMLCGYNKAGGIINHFDCNIPSEENTDQFLRWFQEWTEAFCSRRNELHKELEAQYKNAKCLDGRIYPDAFKNACEKYRNFIANKKIQYDLQMYQYNKKYNNSQINSKKKPDFIDKKCNGKCDCLFGKFIENSKLDNPYETLNNDELKEKCDCQKSERTPHLPLPADEPFDPTILQTTIPFGVALALGSIAFFFMKKKTHAPLDLFSVIDIPKSDYDIPTLKSKNRYIPYKSAQYKGKTYIYMEGDSSGEEKYAFMSDTTDVTSSESEYEELDINDIYVPHAPKYKTLIEVVLEPSGNNTPSDTQNDIQNDGIPSSKITDNEWNQLKHEFISQYLQSEQPNDVSNDYSSGDIPMNTEPNTLYFNKPEEKPFITSIHDRNLYSGEEYNYNVNMSTNSMDDPKYVSNNVYSGIDLINDTLSGNHNVDIYDELLKRKENELFGTNHVKQTSIHSVAKLARGDPLLNQLELFHKWLDRHRDMCEQWNNKEKVLDKLKEEWNKDNNSGDIHTSDSNKTLNTDVSIQIHMDNPKPKNEFKNMDTTPNKSTMDTMLDDLEKYNEPYYYDFYKNDIYYDVNDDDKTSMDNNNNLVDKNNPVDSNNSTYNHRNPADINKTFVDINNHNQHPIEKPTKIQIEMNSNNREVVEQQYPIADIWNI</sequence>
<protein>
    <recommendedName>
        <fullName evidence="11">Erythrocyte membrane protein 1</fullName>
    </recommendedName>
</protein>
<dbReference type="Pfam" id="PF15445">
    <property type="entry name" value="ATS"/>
    <property type="match status" value="1"/>
</dbReference>
<feature type="compositionally biased region" description="Polar residues" evidence="2">
    <location>
        <begin position="291"/>
        <end position="302"/>
    </location>
</feature>
<feature type="domain" description="Duffy-antigen binding" evidence="4">
    <location>
        <begin position="109"/>
        <end position="250"/>
    </location>
</feature>
<dbReference type="Gene3D" id="1.20.58.1930">
    <property type="match status" value="1"/>
</dbReference>
<dbReference type="Pfam" id="PF22672">
    <property type="entry name" value="DBL_C"/>
    <property type="match status" value="2"/>
</dbReference>
<feature type="domain" description="Duffy-antigen binding" evidence="4">
    <location>
        <begin position="1239"/>
        <end position="1422"/>
    </location>
</feature>
<evidence type="ECO:0000256" key="1">
    <source>
        <dbReference type="SAM" id="Coils"/>
    </source>
</evidence>
<dbReference type="FunFam" id="1.20.58.830:FF:000002">
    <property type="entry name" value="Erythrocyte membrane protein 1, PfEMP1"/>
    <property type="match status" value="1"/>
</dbReference>
<dbReference type="InterPro" id="IPR004258">
    <property type="entry name" value="DBL"/>
</dbReference>
<feature type="domain" description="Duffy-binding-like" evidence="8">
    <location>
        <begin position="1426"/>
        <end position="1567"/>
    </location>
</feature>
<feature type="region of interest" description="Disordered" evidence="2">
    <location>
        <begin position="246"/>
        <end position="305"/>
    </location>
</feature>
<feature type="domain" description="Duffy-antigen binding" evidence="4">
    <location>
        <begin position="830"/>
        <end position="1003"/>
    </location>
</feature>
<evidence type="ECO:0000259" key="6">
    <source>
        <dbReference type="Pfam" id="PF15447"/>
    </source>
</evidence>
<feature type="domain" description="Plasmodium falciparum erythrocyte membrane protein-1 N-terminal segment" evidence="6">
    <location>
        <begin position="12"/>
        <end position="45"/>
    </location>
</feature>
<dbReference type="InterPro" id="IPR029210">
    <property type="entry name" value="PfEMP1_NTS"/>
</dbReference>
<dbReference type="Pfam" id="PF05424">
    <property type="entry name" value="Duffy_binding"/>
    <property type="match status" value="4"/>
</dbReference>
<dbReference type="Pfam" id="PF03011">
    <property type="entry name" value="PFEMP"/>
    <property type="match status" value="1"/>
</dbReference>
<dbReference type="FunFam" id="1.10.1900.40:FF:000005">
    <property type="entry name" value="Erythrocyte membrane protein 1, PfEMP1"/>
    <property type="match status" value="1"/>
</dbReference>
<evidence type="ECO:0000259" key="5">
    <source>
        <dbReference type="Pfam" id="PF15445"/>
    </source>
</evidence>
<dbReference type="EMBL" id="KI926037">
    <property type="protein sequence ID" value="ETW43889.1"/>
    <property type="molecule type" value="Genomic_DNA"/>
</dbReference>
<gene>
    <name evidence="9" type="ORF">PFNF135_01823</name>
</gene>
<feature type="domain" description="Duffy-antigen binding" evidence="4">
    <location>
        <begin position="1628"/>
        <end position="1753"/>
    </location>
</feature>
<dbReference type="InterPro" id="IPR042202">
    <property type="entry name" value="Duffy-ag-bd_sf"/>
</dbReference>
<dbReference type="Proteomes" id="UP000019114">
    <property type="component" value="Unassembled WGS sequence"/>
</dbReference>
<accession>W4ILI1</accession>
<feature type="compositionally biased region" description="Acidic residues" evidence="2">
    <location>
        <begin position="747"/>
        <end position="759"/>
    </location>
</feature>
<feature type="domain" description="Plasmodium falciparum erythrocyte membrane protein 1 acidic terminal segment" evidence="5">
    <location>
        <begin position="1921"/>
        <end position="2396"/>
    </location>
</feature>
<feature type="region of interest" description="Disordered" evidence="2">
    <location>
        <begin position="191"/>
        <end position="223"/>
    </location>
</feature>
<dbReference type="Gene3D" id="1.20.1310.20">
    <property type="entry name" value="Duffy-antigen binding domain"/>
    <property type="match status" value="4"/>
</dbReference>